<sequence>MSRIPEIVFVTREEIIDELWNKGIESAFNSNIYAYTWYLDIVSPGWSALITDNYDYLFPLPTKKKYGINYIIQPLYCQQLGLYSSKHITPELVDTFIDNIPSKFKYVNINLNIHNKTDKHKSDTNSRVTYMLDLLNYDDQIFPKYKENTKRNILKAFAKNHTITTSLTPSEFISFYKYNGHIESPAKEIKIIKQLIECLIRQQKLTLLGCINQSNEIGSVALFAENNDTIYYLLGARNKRIKSSSLHFLLDYQIKNRSGLGKTLDFEGSMIPSIAHFFSGFGAKPCKYLNYTKNSIPASDLILRLKKELGL</sequence>
<evidence type="ECO:0008006" key="3">
    <source>
        <dbReference type="Google" id="ProtNLM"/>
    </source>
</evidence>
<gene>
    <name evidence="1" type="ORF">FHG85_09210</name>
</gene>
<dbReference type="SUPFAM" id="SSF55729">
    <property type="entry name" value="Acyl-CoA N-acyltransferases (Nat)"/>
    <property type="match status" value="1"/>
</dbReference>
<proteinExistence type="predicted"/>
<organism evidence="1 2">
    <name type="scientific">Tenuifilum thalassicum</name>
    <dbReference type="NCBI Taxonomy" id="2590900"/>
    <lineage>
        <taxon>Bacteria</taxon>
        <taxon>Pseudomonadati</taxon>
        <taxon>Bacteroidota</taxon>
        <taxon>Bacteroidia</taxon>
        <taxon>Bacteroidales</taxon>
        <taxon>Tenuifilaceae</taxon>
        <taxon>Tenuifilum</taxon>
    </lineage>
</organism>
<dbReference type="Gene3D" id="3.40.630.30">
    <property type="match status" value="1"/>
</dbReference>
<dbReference type="EMBL" id="CP041345">
    <property type="protein sequence ID" value="QKG80435.1"/>
    <property type="molecule type" value="Genomic_DNA"/>
</dbReference>
<keyword evidence="2" id="KW-1185">Reference proteome</keyword>
<reference evidence="1 2" key="1">
    <citation type="submission" date="2019-07" db="EMBL/GenBank/DDBJ databases">
        <title>Thalassofilum flectens gen. nov., sp. nov., a novel moderate thermophilic anaerobe from a shallow sea hot spring in Kunashir Island (Russia), representing a new family in the order Bacteroidales, and proposal of Thalassofilacea fam. nov.</title>
        <authorList>
            <person name="Kochetkova T.V."/>
            <person name="Podosokorskaya O.A."/>
            <person name="Novikov A."/>
            <person name="Elcheninov A.G."/>
            <person name="Toshchakov S.V."/>
            <person name="Kublanov I.V."/>
        </authorList>
    </citation>
    <scope>NUCLEOTIDE SEQUENCE [LARGE SCALE GENOMIC DNA]</scope>
    <source>
        <strain evidence="1 2">38-H</strain>
    </source>
</reference>
<evidence type="ECO:0000313" key="2">
    <source>
        <dbReference type="Proteomes" id="UP000500961"/>
    </source>
</evidence>
<evidence type="ECO:0000313" key="1">
    <source>
        <dbReference type="EMBL" id="QKG80435.1"/>
    </source>
</evidence>
<accession>A0A7D3XLG8</accession>
<dbReference type="AlphaFoldDB" id="A0A7D3XLG8"/>
<dbReference type="RefSeq" id="WP_173075152.1">
    <property type="nucleotide sequence ID" value="NZ_CP041345.1"/>
</dbReference>
<dbReference type="InterPro" id="IPR016181">
    <property type="entry name" value="Acyl_CoA_acyltransferase"/>
</dbReference>
<dbReference type="KEGG" id="ttz:FHG85_09210"/>
<protein>
    <recommendedName>
        <fullName evidence="3">GNAT family N-acetyltransferase</fullName>
    </recommendedName>
</protein>
<name>A0A7D3XLG8_9BACT</name>
<dbReference type="Proteomes" id="UP000500961">
    <property type="component" value="Chromosome"/>
</dbReference>